<dbReference type="EMBL" id="FWEV01000090">
    <property type="protein sequence ID" value="SLM29468.1"/>
    <property type="molecule type" value="Genomic_DNA"/>
</dbReference>
<dbReference type="CDD" id="cd06150">
    <property type="entry name" value="YjgF_YER057c_UK114_like_2"/>
    <property type="match status" value="1"/>
</dbReference>
<protein>
    <submittedName>
        <fullName evidence="2">RutC family protein yoaB</fullName>
    </submittedName>
</protein>
<evidence type="ECO:0000313" key="3">
    <source>
        <dbReference type="Proteomes" id="UP000191931"/>
    </source>
</evidence>
<dbReference type="PROSITE" id="PS01094">
    <property type="entry name" value="UPF0076"/>
    <property type="match status" value="1"/>
</dbReference>
<gene>
    <name evidence="2" type="primary">yoaB</name>
    <name evidence="2" type="ORF">MTBBW1_180031</name>
</gene>
<dbReference type="STRING" id="1246637.MTBBW1_180031"/>
<accession>A0A1W1HAR5</accession>
<dbReference type="AlphaFoldDB" id="A0A1W1HAR5"/>
<name>A0A1W1HAR5_9BACT</name>
<sequence>MSTITRMETATRMSKTVIHNNTVYLCGQVADNSDKGAGPQTENMLAKVDTLLEKAGSSREHMLSATIYLRDMKDFTEMNNVWDAWVPEGCAPARACVEARLARPDLLVEISVIAAIRE</sequence>
<dbReference type="Proteomes" id="UP000191931">
    <property type="component" value="Unassembled WGS sequence"/>
</dbReference>
<dbReference type="InterPro" id="IPR035959">
    <property type="entry name" value="RutC-like_sf"/>
</dbReference>
<evidence type="ECO:0000313" key="2">
    <source>
        <dbReference type="EMBL" id="SLM29468.1"/>
    </source>
</evidence>
<dbReference type="SUPFAM" id="SSF55298">
    <property type="entry name" value="YjgF-like"/>
    <property type="match status" value="1"/>
</dbReference>
<dbReference type="Gene3D" id="3.30.1330.40">
    <property type="entry name" value="RutC-like"/>
    <property type="match status" value="1"/>
</dbReference>
<dbReference type="InterPro" id="IPR019897">
    <property type="entry name" value="RidA_CS"/>
</dbReference>
<comment type="similarity">
    <text evidence="1">Belongs to the RutC family.</text>
</comment>
<evidence type="ECO:0000256" key="1">
    <source>
        <dbReference type="ARBA" id="ARBA00010552"/>
    </source>
</evidence>
<dbReference type="InterPro" id="IPR035709">
    <property type="entry name" value="YoaB-like"/>
</dbReference>
<dbReference type="Pfam" id="PF01042">
    <property type="entry name" value="Ribonuc_L-PSP"/>
    <property type="match status" value="1"/>
</dbReference>
<proteinExistence type="inferred from homology"/>
<dbReference type="OrthoDB" id="9808943at2"/>
<dbReference type="PANTHER" id="PTHR47328:SF1">
    <property type="entry name" value="RUTC FAMILY PROTEIN YOAB"/>
    <property type="match status" value="1"/>
</dbReference>
<dbReference type="InterPro" id="IPR006175">
    <property type="entry name" value="YjgF/YER057c/UK114"/>
</dbReference>
<dbReference type="PANTHER" id="PTHR47328">
    <property type="match status" value="1"/>
</dbReference>
<keyword evidence="3" id="KW-1185">Reference proteome</keyword>
<dbReference type="RefSeq" id="WP_080799201.1">
    <property type="nucleotide sequence ID" value="NZ_LT828540.1"/>
</dbReference>
<reference evidence="2 3" key="1">
    <citation type="submission" date="2017-03" db="EMBL/GenBank/DDBJ databases">
        <authorList>
            <person name="Afonso C.L."/>
            <person name="Miller P.J."/>
            <person name="Scott M.A."/>
            <person name="Spackman E."/>
            <person name="Goraichik I."/>
            <person name="Dimitrov K.M."/>
            <person name="Suarez D.L."/>
            <person name="Swayne D.E."/>
        </authorList>
    </citation>
    <scope>NUCLEOTIDE SEQUENCE [LARGE SCALE GENOMIC DNA]</scope>
    <source>
        <strain evidence="2">PRJEB14757</strain>
    </source>
</reference>
<organism evidence="2 3">
    <name type="scientific">Desulfamplus magnetovallimortis</name>
    <dbReference type="NCBI Taxonomy" id="1246637"/>
    <lineage>
        <taxon>Bacteria</taxon>
        <taxon>Pseudomonadati</taxon>
        <taxon>Thermodesulfobacteriota</taxon>
        <taxon>Desulfobacteria</taxon>
        <taxon>Desulfobacterales</taxon>
        <taxon>Desulfobacteraceae</taxon>
        <taxon>Desulfamplus</taxon>
    </lineage>
</organism>